<organism evidence="2 3">
    <name type="scientific">Tribolium castaneum</name>
    <name type="common">Red flour beetle</name>
    <dbReference type="NCBI Taxonomy" id="7070"/>
    <lineage>
        <taxon>Eukaryota</taxon>
        <taxon>Metazoa</taxon>
        <taxon>Ecdysozoa</taxon>
        <taxon>Arthropoda</taxon>
        <taxon>Hexapoda</taxon>
        <taxon>Insecta</taxon>
        <taxon>Pterygota</taxon>
        <taxon>Neoptera</taxon>
        <taxon>Endopterygota</taxon>
        <taxon>Coleoptera</taxon>
        <taxon>Polyphaga</taxon>
        <taxon>Cucujiformia</taxon>
        <taxon>Tenebrionidae</taxon>
        <taxon>Tenebrionidae incertae sedis</taxon>
        <taxon>Tribolium</taxon>
    </lineage>
</organism>
<reference evidence="2 3" key="1">
    <citation type="journal article" date="2008" name="Nature">
        <title>The genome of the model beetle and pest Tribolium castaneum.</title>
        <authorList>
            <consortium name="Tribolium Genome Sequencing Consortium"/>
            <person name="Richards S."/>
            <person name="Gibbs R.A."/>
            <person name="Weinstock G.M."/>
            <person name="Brown S.J."/>
            <person name="Denell R."/>
            <person name="Beeman R.W."/>
            <person name="Gibbs R."/>
            <person name="Beeman R.W."/>
            <person name="Brown S.J."/>
            <person name="Bucher G."/>
            <person name="Friedrich M."/>
            <person name="Grimmelikhuijzen C.J."/>
            <person name="Klingler M."/>
            <person name="Lorenzen M."/>
            <person name="Richards S."/>
            <person name="Roth S."/>
            <person name="Schroder R."/>
            <person name="Tautz D."/>
            <person name="Zdobnov E.M."/>
            <person name="Muzny D."/>
            <person name="Gibbs R.A."/>
            <person name="Weinstock G.M."/>
            <person name="Attaway T."/>
            <person name="Bell S."/>
            <person name="Buhay C.J."/>
            <person name="Chandrabose M.N."/>
            <person name="Chavez D."/>
            <person name="Clerk-Blankenburg K.P."/>
            <person name="Cree A."/>
            <person name="Dao M."/>
            <person name="Davis C."/>
            <person name="Chacko J."/>
            <person name="Dinh H."/>
            <person name="Dugan-Rocha S."/>
            <person name="Fowler G."/>
            <person name="Garner T.T."/>
            <person name="Garnes J."/>
            <person name="Gnirke A."/>
            <person name="Hawes A."/>
            <person name="Hernandez J."/>
            <person name="Hines S."/>
            <person name="Holder M."/>
            <person name="Hume J."/>
            <person name="Jhangiani S.N."/>
            <person name="Joshi V."/>
            <person name="Khan Z.M."/>
            <person name="Jackson L."/>
            <person name="Kovar C."/>
            <person name="Kowis A."/>
            <person name="Lee S."/>
            <person name="Lewis L.R."/>
            <person name="Margolis J."/>
            <person name="Morgan M."/>
            <person name="Nazareth L.V."/>
            <person name="Nguyen N."/>
            <person name="Okwuonu G."/>
            <person name="Parker D."/>
            <person name="Richards S."/>
            <person name="Ruiz S.J."/>
            <person name="Santibanez J."/>
            <person name="Savard J."/>
            <person name="Scherer S.E."/>
            <person name="Schneider B."/>
            <person name="Sodergren E."/>
            <person name="Tautz D."/>
            <person name="Vattahil S."/>
            <person name="Villasana D."/>
            <person name="White C.S."/>
            <person name="Wright R."/>
            <person name="Park Y."/>
            <person name="Beeman R.W."/>
            <person name="Lord J."/>
            <person name="Oppert B."/>
            <person name="Lorenzen M."/>
            <person name="Brown S."/>
            <person name="Wang L."/>
            <person name="Savard J."/>
            <person name="Tautz D."/>
            <person name="Richards S."/>
            <person name="Weinstock G."/>
            <person name="Gibbs R.A."/>
            <person name="Liu Y."/>
            <person name="Worley K."/>
            <person name="Weinstock G."/>
            <person name="Elsik C.G."/>
            <person name="Reese J.T."/>
            <person name="Elhaik E."/>
            <person name="Landan G."/>
            <person name="Graur D."/>
            <person name="Arensburger P."/>
            <person name="Atkinson P."/>
            <person name="Beeman R.W."/>
            <person name="Beidler J."/>
            <person name="Brown S.J."/>
            <person name="Demuth J.P."/>
            <person name="Drury D.W."/>
            <person name="Du Y.Z."/>
            <person name="Fujiwara H."/>
            <person name="Lorenzen M."/>
            <person name="Maselli V."/>
            <person name="Osanai M."/>
            <person name="Park Y."/>
            <person name="Robertson H.M."/>
            <person name="Tu Z."/>
            <person name="Wang J.J."/>
            <person name="Wang S."/>
            <person name="Richards S."/>
            <person name="Song H."/>
            <person name="Zhang L."/>
            <person name="Sodergren E."/>
            <person name="Werner D."/>
            <person name="Stanke M."/>
            <person name="Morgenstern B."/>
            <person name="Solovyev V."/>
            <person name="Kosarev P."/>
            <person name="Brown G."/>
            <person name="Chen H.C."/>
            <person name="Ermolaeva O."/>
            <person name="Hlavina W."/>
            <person name="Kapustin Y."/>
            <person name="Kiryutin B."/>
            <person name="Kitts P."/>
            <person name="Maglott D."/>
            <person name="Pruitt K."/>
            <person name="Sapojnikov V."/>
            <person name="Souvorov A."/>
            <person name="Mackey A.J."/>
            <person name="Waterhouse R.M."/>
            <person name="Wyder S."/>
            <person name="Zdobnov E.M."/>
            <person name="Zdobnov E.M."/>
            <person name="Wyder S."/>
            <person name="Kriventseva E.V."/>
            <person name="Kadowaki T."/>
            <person name="Bork P."/>
            <person name="Aranda M."/>
            <person name="Bao R."/>
            <person name="Beermann A."/>
            <person name="Berns N."/>
            <person name="Bolognesi R."/>
            <person name="Bonneton F."/>
            <person name="Bopp D."/>
            <person name="Brown S.J."/>
            <person name="Bucher G."/>
            <person name="Butts T."/>
            <person name="Chaumot A."/>
            <person name="Denell R.E."/>
            <person name="Ferrier D.E."/>
            <person name="Friedrich M."/>
            <person name="Gordon C.M."/>
            <person name="Jindra M."/>
            <person name="Klingler M."/>
            <person name="Lan Q."/>
            <person name="Lattorff H.M."/>
            <person name="Laudet V."/>
            <person name="von Levetsow C."/>
            <person name="Liu Z."/>
            <person name="Lutz R."/>
            <person name="Lynch J.A."/>
            <person name="da Fonseca R.N."/>
            <person name="Posnien N."/>
            <person name="Reuter R."/>
            <person name="Roth S."/>
            <person name="Savard J."/>
            <person name="Schinko J.B."/>
            <person name="Schmitt C."/>
            <person name="Schoppmeier M."/>
            <person name="Schroder R."/>
            <person name="Shippy T.D."/>
            <person name="Simonnet F."/>
            <person name="Marques-Souza H."/>
            <person name="Tautz D."/>
            <person name="Tomoyasu Y."/>
            <person name="Trauner J."/>
            <person name="Van der Zee M."/>
            <person name="Vervoort M."/>
            <person name="Wittkopp N."/>
            <person name="Wimmer E.A."/>
            <person name="Yang X."/>
            <person name="Jones A.K."/>
            <person name="Sattelle D.B."/>
            <person name="Ebert P.R."/>
            <person name="Nelson D."/>
            <person name="Scott J.G."/>
            <person name="Beeman R.W."/>
            <person name="Muthukrishnan S."/>
            <person name="Kramer K.J."/>
            <person name="Arakane Y."/>
            <person name="Beeman R.W."/>
            <person name="Zhu Q."/>
            <person name="Hogenkamp D."/>
            <person name="Dixit R."/>
            <person name="Oppert B."/>
            <person name="Jiang H."/>
            <person name="Zou Z."/>
            <person name="Marshall J."/>
            <person name="Elpidina E."/>
            <person name="Vinokurov K."/>
            <person name="Oppert C."/>
            <person name="Zou Z."/>
            <person name="Evans J."/>
            <person name="Lu Z."/>
            <person name="Zhao P."/>
            <person name="Sumathipala N."/>
            <person name="Altincicek B."/>
            <person name="Vilcinskas A."/>
            <person name="Williams M."/>
            <person name="Hultmark D."/>
            <person name="Hetru C."/>
            <person name="Jiang H."/>
            <person name="Grimmelikhuijzen C.J."/>
            <person name="Hauser F."/>
            <person name="Cazzamali G."/>
            <person name="Williamson M."/>
            <person name="Park Y."/>
            <person name="Li B."/>
            <person name="Tanaka Y."/>
            <person name="Predel R."/>
            <person name="Neupert S."/>
            <person name="Schachtner J."/>
            <person name="Verleyen P."/>
            <person name="Raible F."/>
            <person name="Bork P."/>
            <person name="Friedrich M."/>
            <person name="Walden K.K."/>
            <person name="Robertson H.M."/>
            <person name="Angeli S."/>
            <person name="Foret S."/>
            <person name="Bucher G."/>
            <person name="Schuetz S."/>
            <person name="Maleszka R."/>
            <person name="Wimmer E.A."/>
            <person name="Beeman R.W."/>
            <person name="Lorenzen M."/>
            <person name="Tomoyasu Y."/>
            <person name="Miller S.C."/>
            <person name="Grossmann D."/>
            <person name="Bucher G."/>
        </authorList>
    </citation>
    <scope>NUCLEOTIDE SEQUENCE [LARGE SCALE GENOMIC DNA]</scope>
    <source>
        <strain evidence="2 3">Georgia GA2</strain>
    </source>
</reference>
<name>D6X1U7_TRICA</name>
<dbReference type="OMA" id="ARPNWRR"/>
<dbReference type="AlphaFoldDB" id="D6X1U7"/>
<evidence type="ECO:0000256" key="1">
    <source>
        <dbReference type="SAM" id="Coils"/>
    </source>
</evidence>
<dbReference type="InParanoid" id="D6X1U7"/>
<proteinExistence type="predicted"/>
<dbReference type="EMBL" id="KQ971371">
    <property type="protein sequence ID" value="EFA10167.2"/>
    <property type="molecule type" value="Genomic_DNA"/>
</dbReference>
<dbReference type="Proteomes" id="UP000007266">
    <property type="component" value="Linkage group 9"/>
</dbReference>
<gene>
    <name evidence="2" type="primary">AUGUSTUS-3.0.2_12357</name>
    <name evidence="2" type="ORF">TcasGA2_TC012357</name>
</gene>
<keyword evidence="3" id="KW-1185">Reference proteome</keyword>
<accession>D6X1U7</accession>
<evidence type="ECO:0000313" key="3">
    <source>
        <dbReference type="Proteomes" id="UP000007266"/>
    </source>
</evidence>
<protein>
    <submittedName>
        <fullName evidence="2">Uncharacterized protein</fullName>
    </submittedName>
</protein>
<sequence length="300" mass="35041">MLKLDIIVHPSFSEPKVTASEPTTKAPKQWKWPWRINMLSVPRIRVPKYAPPVPKPPKTPERLDPGIEFRSDHLSRPPLRLLNVNLTTYKRGPKYAKNLTKLIDKSWGSIYNYYRKQLRDRRLKRLRRKLEKLKAKKPKGKSLEKIQAMKQEHWNRMAQPKKIPLPEKIPKKWKPLDDLLANIDVLAAPKEYHIVPPRVLGVVNPKALTYEITEAIQKLYHIPDRLKKQPEGLPLGYVKRSALRAKCNERIDKLALPSFSAREAKKHDEDKYDPWVISPNALKYKPTARILELAKPSERE</sequence>
<dbReference type="Pfam" id="PF14912">
    <property type="entry name" value="THEG"/>
    <property type="match status" value="1"/>
</dbReference>
<reference evidence="2 3" key="2">
    <citation type="journal article" date="2010" name="Nucleic Acids Res.">
        <title>BeetleBase in 2010: revisions to provide comprehensive genomic information for Tribolium castaneum.</title>
        <authorList>
            <person name="Kim H.S."/>
            <person name="Murphy T."/>
            <person name="Xia J."/>
            <person name="Caragea D."/>
            <person name="Park Y."/>
            <person name="Beeman R.W."/>
            <person name="Lorenzen M.D."/>
            <person name="Butcher S."/>
            <person name="Manak J.R."/>
            <person name="Brown S.J."/>
        </authorList>
    </citation>
    <scope>GENOME REANNOTATION</scope>
    <source>
        <strain evidence="2 3">Georgia GA2</strain>
    </source>
</reference>
<evidence type="ECO:0000313" key="2">
    <source>
        <dbReference type="EMBL" id="EFA10167.2"/>
    </source>
</evidence>
<dbReference type="InterPro" id="IPR006623">
    <property type="entry name" value="THEG"/>
</dbReference>
<keyword evidence="1" id="KW-0175">Coiled coil</keyword>
<feature type="coiled-coil region" evidence="1">
    <location>
        <begin position="116"/>
        <end position="143"/>
    </location>
</feature>
<dbReference type="HOGENOM" id="CLU_848181_0_0_1"/>